<evidence type="ECO:0000256" key="1">
    <source>
        <dbReference type="SAM" id="Phobius"/>
    </source>
</evidence>
<accession>A0A812SIM7</accession>
<proteinExistence type="predicted"/>
<comment type="caution">
    <text evidence="2">The sequence shown here is derived from an EMBL/GenBank/DDBJ whole genome shotgun (WGS) entry which is preliminary data.</text>
</comment>
<organism evidence="2 3">
    <name type="scientific">Symbiodinium pilosum</name>
    <name type="common">Dinoflagellate</name>
    <dbReference type="NCBI Taxonomy" id="2952"/>
    <lineage>
        <taxon>Eukaryota</taxon>
        <taxon>Sar</taxon>
        <taxon>Alveolata</taxon>
        <taxon>Dinophyceae</taxon>
        <taxon>Suessiales</taxon>
        <taxon>Symbiodiniaceae</taxon>
        <taxon>Symbiodinium</taxon>
    </lineage>
</organism>
<evidence type="ECO:0008006" key="4">
    <source>
        <dbReference type="Google" id="ProtNLM"/>
    </source>
</evidence>
<evidence type="ECO:0000313" key="3">
    <source>
        <dbReference type="Proteomes" id="UP000649617"/>
    </source>
</evidence>
<sequence>MASFTYANGDEPGEFSEGIFITLVVLSQIGLFVCSSIASKMAGFHSEDQVHQSYTVFYNAALILNLALDITLQAYLSYLQMVGVGVHTADGQLLGSMTDFQDIFESYPMQKSLGKLLFKYCWPCTFFVPFLFEPVVAQVLPRHIARLLVGANPRIRGEMAEKAFELSEMEPGRYADLIFNVILVTCIPFVSPAYMALTFSALIVSHIYLYIYDRASRLPWHQRFQKRQPSMPQTEPCPWLANSSRRILPVSL</sequence>
<feature type="transmembrane region" description="Helical" evidence="1">
    <location>
        <begin position="56"/>
        <end position="76"/>
    </location>
</feature>
<keyword evidence="1" id="KW-0472">Membrane</keyword>
<dbReference type="AlphaFoldDB" id="A0A812SIM7"/>
<dbReference type="Proteomes" id="UP000649617">
    <property type="component" value="Unassembled WGS sequence"/>
</dbReference>
<reference evidence="2" key="1">
    <citation type="submission" date="2021-02" db="EMBL/GenBank/DDBJ databases">
        <authorList>
            <person name="Dougan E. K."/>
            <person name="Rhodes N."/>
            <person name="Thang M."/>
            <person name="Chan C."/>
        </authorList>
    </citation>
    <scope>NUCLEOTIDE SEQUENCE</scope>
</reference>
<keyword evidence="1" id="KW-1133">Transmembrane helix</keyword>
<keyword evidence="1" id="KW-0812">Transmembrane</keyword>
<dbReference type="OrthoDB" id="436149at2759"/>
<dbReference type="EMBL" id="CAJNIZ010024380">
    <property type="protein sequence ID" value="CAE7476677.1"/>
    <property type="molecule type" value="Genomic_DNA"/>
</dbReference>
<feature type="transmembrane region" description="Helical" evidence="1">
    <location>
        <begin position="178"/>
        <end position="211"/>
    </location>
</feature>
<name>A0A812SIM7_SYMPI</name>
<feature type="transmembrane region" description="Helical" evidence="1">
    <location>
        <begin position="20"/>
        <end position="44"/>
    </location>
</feature>
<keyword evidence="3" id="KW-1185">Reference proteome</keyword>
<gene>
    <name evidence="2" type="ORF">SPIL2461_LOCUS12130</name>
</gene>
<evidence type="ECO:0000313" key="2">
    <source>
        <dbReference type="EMBL" id="CAE7476677.1"/>
    </source>
</evidence>
<protein>
    <recommendedName>
        <fullName evidence="4">CSC1/OSCA1-like 7TM region domain-containing protein</fullName>
    </recommendedName>
</protein>